<organism evidence="2 3">
    <name type="scientific">Bugula neritina</name>
    <name type="common">Brown bryozoan</name>
    <name type="synonym">Sertularia neritina</name>
    <dbReference type="NCBI Taxonomy" id="10212"/>
    <lineage>
        <taxon>Eukaryota</taxon>
        <taxon>Metazoa</taxon>
        <taxon>Spiralia</taxon>
        <taxon>Lophotrochozoa</taxon>
        <taxon>Bryozoa</taxon>
        <taxon>Gymnolaemata</taxon>
        <taxon>Cheilostomatida</taxon>
        <taxon>Flustrina</taxon>
        <taxon>Buguloidea</taxon>
        <taxon>Bugulidae</taxon>
        <taxon>Bugula</taxon>
    </lineage>
</organism>
<accession>A0A7J7KAN7</accession>
<reference evidence="2" key="1">
    <citation type="submission" date="2020-06" db="EMBL/GenBank/DDBJ databases">
        <title>Draft genome of Bugula neritina, a colonial animal packing powerful symbionts and potential medicines.</title>
        <authorList>
            <person name="Rayko M."/>
        </authorList>
    </citation>
    <scope>NUCLEOTIDE SEQUENCE [LARGE SCALE GENOMIC DNA]</scope>
    <source>
        <strain evidence="2">Kwan_BN1</strain>
    </source>
</reference>
<feature type="transmembrane region" description="Helical" evidence="1">
    <location>
        <begin position="6"/>
        <end position="33"/>
    </location>
</feature>
<dbReference type="EMBL" id="VXIV02001031">
    <property type="protein sequence ID" value="KAF6034626.1"/>
    <property type="molecule type" value="Genomic_DNA"/>
</dbReference>
<sequence length="69" mass="7807">MLVTVYQVSCIVLGFIYITVSCPQLSVELAILFSCKYPNHISFPAVYNTPIHIHLLIFRLYNGALFVTT</sequence>
<proteinExistence type="predicted"/>
<evidence type="ECO:0000313" key="3">
    <source>
        <dbReference type="Proteomes" id="UP000593567"/>
    </source>
</evidence>
<evidence type="ECO:0000313" key="2">
    <source>
        <dbReference type="EMBL" id="KAF6034626.1"/>
    </source>
</evidence>
<comment type="caution">
    <text evidence="2">The sequence shown here is derived from an EMBL/GenBank/DDBJ whole genome shotgun (WGS) entry which is preliminary data.</text>
</comment>
<dbReference type="Proteomes" id="UP000593567">
    <property type="component" value="Unassembled WGS sequence"/>
</dbReference>
<keyword evidence="3" id="KW-1185">Reference proteome</keyword>
<dbReference type="AlphaFoldDB" id="A0A7J7KAN7"/>
<keyword evidence="1" id="KW-1133">Transmembrane helix</keyword>
<gene>
    <name evidence="2" type="ORF">EB796_007066</name>
</gene>
<keyword evidence="1" id="KW-0472">Membrane</keyword>
<protein>
    <submittedName>
        <fullName evidence="2">Uncharacterized protein</fullName>
    </submittedName>
</protein>
<keyword evidence="1" id="KW-0812">Transmembrane</keyword>
<evidence type="ECO:0000256" key="1">
    <source>
        <dbReference type="SAM" id="Phobius"/>
    </source>
</evidence>
<name>A0A7J7KAN7_BUGNE</name>